<reference evidence="1 2" key="2">
    <citation type="submission" date="2018-11" db="EMBL/GenBank/DDBJ databases">
        <authorList>
            <consortium name="Pathogen Informatics"/>
        </authorList>
    </citation>
    <scope>NUCLEOTIDE SEQUENCE [LARGE SCALE GENOMIC DNA]</scope>
</reference>
<sequence length="103" mass="12674">MERRMVGVRRLQHIVIEDLSSRYGAKDVVEEMYKRKQRWGGHVARMKGNRWTKRMVEWYPRDVKRPRRRPPARREDPLRRVCGVPWMRRAHEGDRWKICQLHG</sequence>
<proteinExistence type="predicted"/>
<name>A0A183TW86_TOXCA</name>
<gene>
    <name evidence="1" type="ORF">TCNE_LOCUS506</name>
</gene>
<dbReference type="WBParaSite" id="TCNE_0000050501-mRNA-1">
    <property type="protein sequence ID" value="TCNE_0000050501-mRNA-1"/>
    <property type="gene ID" value="TCNE_0000050501"/>
</dbReference>
<reference evidence="3" key="1">
    <citation type="submission" date="2016-06" db="UniProtKB">
        <authorList>
            <consortium name="WormBaseParasite"/>
        </authorList>
    </citation>
    <scope>IDENTIFICATION</scope>
</reference>
<evidence type="ECO:0000313" key="2">
    <source>
        <dbReference type="Proteomes" id="UP000050794"/>
    </source>
</evidence>
<evidence type="ECO:0000313" key="1">
    <source>
        <dbReference type="EMBL" id="VDM24347.1"/>
    </source>
</evidence>
<organism evidence="2 3">
    <name type="scientific">Toxocara canis</name>
    <name type="common">Canine roundworm</name>
    <dbReference type="NCBI Taxonomy" id="6265"/>
    <lineage>
        <taxon>Eukaryota</taxon>
        <taxon>Metazoa</taxon>
        <taxon>Ecdysozoa</taxon>
        <taxon>Nematoda</taxon>
        <taxon>Chromadorea</taxon>
        <taxon>Rhabditida</taxon>
        <taxon>Spirurina</taxon>
        <taxon>Ascaridomorpha</taxon>
        <taxon>Ascaridoidea</taxon>
        <taxon>Toxocaridae</taxon>
        <taxon>Toxocara</taxon>
    </lineage>
</organism>
<accession>A0A183TW86</accession>
<dbReference type="Proteomes" id="UP000050794">
    <property type="component" value="Unassembled WGS sequence"/>
</dbReference>
<evidence type="ECO:0000313" key="3">
    <source>
        <dbReference type="WBParaSite" id="TCNE_0000050501-mRNA-1"/>
    </source>
</evidence>
<dbReference type="AlphaFoldDB" id="A0A183TW86"/>
<dbReference type="EMBL" id="UYWY01000243">
    <property type="protein sequence ID" value="VDM24347.1"/>
    <property type="molecule type" value="Genomic_DNA"/>
</dbReference>
<keyword evidence="2" id="KW-1185">Reference proteome</keyword>
<protein>
    <submittedName>
        <fullName evidence="3">Transposase</fullName>
    </submittedName>
</protein>